<keyword evidence="2" id="KW-1185">Reference proteome</keyword>
<sequence>MSGEEISEAAESVLSKGLNFAHAPTTIPYQDFIGAIEPATRRLPQDSAEEVRSKIALALKKTTPPKLNLSREEKTALKELRENLDIIILPADKGNATVLLKRGSYTQDPNYRTIPREATDALVRRTSLHLKQSGLPPETCKGLLPTTTTSGIPLRPIVSAINAPTHFLAKHLAGLLAPFVGHNEHHVRDSTEFVKTLANFKLDTNDIL</sequence>
<dbReference type="EMBL" id="KZ310467">
    <property type="protein sequence ID" value="KAG8239957.1"/>
    <property type="molecule type" value="Genomic_DNA"/>
</dbReference>
<feature type="non-terminal residue" evidence="1">
    <location>
        <position position="1"/>
    </location>
</feature>
<organism evidence="1 2">
    <name type="scientific">Ladona fulva</name>
    <name type="common">Scarce chaser dragonfly</name>
    <name type="synonym">Libellula fulva</name>
    <dbReference type="NCBI Taxonomy" id="123851"/>
    <lineage>
        <taxon>Eukaryota</taxon>
        <taxon>Metazoa</taxon>
        <taxon>Ecdysozoa</taxon>
        <taxon>Arthropoda</taxon>
        <taxon>Hexapoda</taxon>
        <taxon>Insecta</taxon>
        <taxon>Pterygota</taxon>
        <taxon>Palaeoptera</taxon>
        <taxon>Odonata</taxon>
        <taxon>Epiprocta</taxon>
        <taxon>Anisoptera</taxon>
        <taxon>Libelluloidea</taxon>
        <taxon>Libellulidae</taxon>
        <taxon>Ladona</taxon>
    </lineage>
</organism>
<dbReference type="Proteomes" id="UP000792457">
    <property type="component" value="Unassembled WGS sequence"/>
</dbReference>
<protein>
    <submittedName>
        <fullName evidence="1">Uncharacterized protein</fullName>
    </submittedName>
</protein>
<name>A0A8K0KRM8_LADFU</name>
<reference evidence="1" key="1">
    <citation type="submission" date="2013-04" db="EMBL/GenBank/DDBJ databases">
        <authorList>
            <person name="Qu J."/>
            <person name="Murali S.C."/>
            <person name="Bandaranaike D."/>
            <person name="Bellair M."/>
            <person name="Blankenburg K."/>
            <person name="Chao H."/>
            <person name="Dinh H."/>
            <person name="Doddapaneni H."/>
            <person name="Downs B."/>
            <person name="Dugan-Rocha S."/>
            <person name="Elkadiri S."/>
            <person name="Gnanaolivu R.D."/>
            <person name="Hernandez B."/>
            <person name="Javaid M."/>
            <person name="Jayaseelan J.C."/>
            <person name="Lee S."/>
            <person name="Li M."/>
            <person name="Ming W."/>
            <person name="Munidasa M."/>
            <person name="Muniz J."/>
            <person name="Nguyen L."/>
            <person name="Ongeri F."/>
            <person name="Osuji N."/>
            <person name="Pu L.-L."/>
            <person name="Puazo M."/>
            <person name="Qu C."/>
            <person name="Quiroz J."/>
            <person name="Raj R."/>
            <person name="Weissenberger G."/>
            <person name="Xin Y."/>
            <person name="Zou X."/>
            <person name="Han Y."/>
            <person name="Richards S."/>
            <person name="Worley K."/>
            <person name="Muzny D."/>
            <person name="Gibbs R."/>
        </authorList>
    </citation>
    <scope>NUCLEOTIDE SEQUENCE</scope>
    <source>
        <strain evidence="1">Sampled in the wild</strain>
    </source>
</reference>
<evidence type="ECO:0000313" key="2">
    <source>
        <dbReference type="Proteomes" id="UP000792457"/>
    </source>
</evidence>
<dbReference type="AlphaFoldDB" id="A0A8K0KRM8"/>
<proteinExistence type="predicted"/>
<evidence type="ECO:0000313" key="1">
    <source>
        <dbReference type="EMBL" id="KAG8239957.1"/>
    </source>
</evidence>
<comment type="caution">
    <text evidence="1">The sequence shown here is derived from an EMBL/GenBank/DDBJ whole genome shotgun (WGS) entry which is preliminary data.</text>
</comment>
<reference evidence="1" key="2">
    <citation type="submission" date="2017-10" db="EMBL/GenBank/DDBJ databases">
        <title>Ladona fulva Genome sequencing and assembly.</title>
        <authorList>
            <person name="Murali S."/>
            <person name="Richards S."/>
            <person name="Bandaranaike D."/>
            <person name="Bellair M."/>
            <person name="Blankenburg K."/>
            <person name="Chao H."/>
            <person name="Dinh H."/>
            <person name="Doddapaneni H."/>
            <person name="Dugan-Rocha S."/>
            <person name="Elkadiri S."/>
            <person name="Gnanaolivu R."/>
            <person name="Hernandez B."/>
            <person name="Skinner E."/>
            <person name="Javaid M."/>
            <person name="Lee S."/>
            <person name="Li M."/>
            <person name="Ming W."/>
            <person name="Munidasa M."/>
            <person name="Muniz J."/>
            <person name="Nguyen L."/>
            <person name="Hughes D."/>
            <person name="Osuji N."/>
            <person name="Pu L.-L."/>
            <person name="Puazo M."/>
            <person name="Qu C."/>
            <person name="Quiroz J."/>
            <person name="Raj R."/>
            <person name="Weissenberger G."/>
            <person name="Xin Y."/>
            <person name="Zou X."/>
            <person name="Han Y."/>
            <person name="Worley K."/>
            <person name="Muzny D."/>
            <person name="Gibbs R."/>
        </authorList>
    </citation>
    <scope>NUCLEOTIDE SEQUENCE</scope>
    <source>
        <strain evidence="1">Sampled in the wild</strain>
    </source>
</reference>
<accession>A0A8K0KRM8</accession>
<dbReference type="OrthoDB" id="6782675at2759"/>
<gene>
    <name evidence="1" type="ORF">J437_LFUL019449</name>
</gene>